<organism evidence="10 11">
    <name type="scientific">Iphiclides podalirius</name>
    <name type="common">scarce swallowtail</name>
    <dbReference type="NCBI Taxonomy" id="110791"/>
    <lineage>
        <taxon>Eukaryota</taxon>
        <taxon>Metazoa</taxon>
        <taxon>Ecdysozoa</taxon>
        <taxon>Arthropoda</taxon>
        <taxon>Hexapoda</taxon>
        <taxon>Insecta</taxon>
        <taxon>Pterygota</taxon>
        <taxon>Neoptera</taxon>
        <taxon>Endopterygota</taxon>
        <taxon>Lepidoptera</taxon>
        <taxon>Glossata</taxon>
        <taxon>Ditrysia</taxon>
        <taxon>Papilionoidea</taxon>
        <taxon>Papilionidae</taxon>
        <taxon>Papilioninae</taxon>
        <taxon>Iphiclides</taxon>
    </lineage>
</organism>
<feature type="non-terminal residue" evidence="10">
    <location>
        <position position="460"/>
    </location>
</feature>
<comment type="subcellular location">
    <subcellularLocation>
        <location evidence="1">Membrane</location>
        <topology evidence="1">Multi-pass membrane protein</topology>
    </subcellularLocation>
</comment>
<dbReference type="Proteomes" id="UP000837857">
    <property type="component" value="Chromosome 3"/>
</dbReference>
<keyword evidence="2 6" id="KW-0728">SH3 domain</keyword>
<keyword evidence="3 8" id="KW-0812">Transmembrane</keyword>
<dbReference type="PRINTS" id="PR00259">
    <property type="entry name" value="TMFOUR"/>
</dbReference>
<feature type="domain" description="SH3" evidence="9">
    <location>
        <begin position="1"/>
        <end position="43"/>
    </location>
</feature>
<dbReference type="SUPFAM" id="SSF50044">
    <property type="entry name" value="SH3-domain"/>
    <property type="match status" value="1"/>
</dbReference>
<dbReference type="Pfam" id="PF00335">
    <property type="entry name" value="Tetraspanin"/>
    <property type="match status" value="1"/>
</dbReference>
<feature type="transmembrane region" description="Helical" evidence="8">
    <location>
        <begin position="252"/>
        <end position="274"/>
    </location>
</feature>
<dbReference type="InterPro" id="IPR001452">
    <property type="entry name" value="SH3_domain"/>
</dbReference>
<feature type="transmembrane region" description="Helical" evidence="8">
    <location>
        <begin position="178"/>
        <end position="200"/>
    </location>
</feature>
<accession>A0ABN8ITB0</accession>
<dbReference type="EMBL" id="OW152815">
    <property type="protein sequence ID" value="CAH2063059.1"/>
    <property type="molecule type" value="Genomic_DNA"/>
</dbReference>
<evidence type="ECO:0000313" key="10">
    <source>
        <dbReference type="EMBL" id="CAH2063059.1"/>
    </source>
</evidence>
<dbReference type="Gene3D" id="2.30.30.40">
    <property type="entry name" value="SH3 Domains"/>
    <property type="match status" value="1"/>
</dbReference>
<dbReference type="CDD" id="cd03155">
    <property type="entry name" value="CD151_like_LEL"/>
    <property type="match status" value="1"/>
</dbReference>
<evidence type="ECO:0000313" key="11">
    <source>
        <dbReference type="Proteomes" id="UP000837857"/>
    </source>
</evidence>
<sequence length="460" mass="50678">MSITCGEILTLLNTEIGEGWWEGRNAKGETGLFPAAYVRKLTPDESAPTKIAPAAPRYDQAADDWGEQQFSAGDNNYQRATSHDDGWDDDWDDDTYSEIGPGAQQQNKSNFNQQQPLAPLPGMPINDYNQQIDDTASNFGSSVEEKKKDSNALLSKKKKVKPRKSRDADCLSVNFLKCVLHIFNVVFLFAGVGVLTVGAWTVASRHRFVPLLPTPTYPAIAYLLVIAGGMGVPLSALGCCGLKTENRTSLLCYTYFLLFTFILEAGAGGIAYYYEVAVEYELRNELNNTFIANYALDVVVTDAVDAMQAEFRCCGATKYSDWRRSAWHEHDPRLLVPDSCCRTITSRCGMRDHPSNIYYNGCVTPFTSHIREQLIILAAVGVGMSVVPIFGFLFSSTATSTSRSASARDLAKVRSDAPTKPRPQPPTRHRAKRAPLRAPCPLHNKKSPNPISTISDNVSI</sequence>
<feature type="compositionally biased region" description="Acidic residues" evidence="7">
    <location>
        <begin position="86"/>
        <end position="96"/>
    </location>
</feature>
<dbReference type="InterPro" id="IPR008952">
    <property type="entry name" value="Tetraspanin_EC2_sf"/>
</dbReference>
<dbReference type="PANTHER" id="PTHR19282:SF544">
    <property type="entry name" value="TETRASPANIN"/>
    <property type="match status" value="1"/>
</dbReference>
<dbReference type="Pfam" id="PF14604">
    <property type="entry name" value="SH3_9"/>
    <property type="match status" value="1"/>
</dbReference>
<feature type="compositionally biased region" description="Low complexity" evidence="7">
    <location>
        <begin position="104"/>
        <end position="115"/>
    </location>
</feature>
<evidence type="ECO:0000256" key="5">
    <source>
        <dbReference type="ARBA" id="ARBA00023136"/>
    </source>
</evidence>
<protein>
    <recommendedName>
        <fullName evidence="9">SH3 domain-containing protein</fullName>
    </recommendedName>
</protein>
<evidence type="ECO:0000256" key="8">
    <source>
        <dbReference type="SAM" id="Phobius"/>
    </source>
</evidence>
<feature type="region of interest" description="Disordered" evidence="7">
    <location>
        <begin position="68"/>
        <end position="144"/>
    </location>
</feature>
<dbReference type="SUPFAM" id="SSF48652">
    <property type="entry name" value="Tetraspanin"/>
    <property type="match status" value="1"/>
</dbReference>
<evidence type="ECO:0000256" key="7">
    <source>
        <dbReference type="SAM" id="MobiDB-lite"/>
    </source>
</evidence>
<name>A0ABN8ITB0_9NEOP</name>
<feature type="compositionally biased region" description="Polar residues" evidence="7">
    <location>
        <begin position="127"/>
        <end position="141"/>
    </location>
</feature>
<feature type="compositionally biased region" description="Basic and acidic residues" evidence="7">
    <location>
        <begin position="409"/>
        <end position="419"/>
    </location>
</feature>
<reference evidence="10" key="1">
    <citation type="submission" date="2022-03" db="EMBL/GenBank/DDBJ databases">
        <authorList>
            <person name="Martin H S."/>
        </authorList>
    </citation>
    <scope>NUCLEOTIDE SEQUENCE</scope>
</reference>
<keyword evidence="4 8" id="KW-1133">Transmembrane helix</keyword>
<evidence type="ECO:0000256" key="6">
    <source>
        <dbReference type="PROSITE-ProRule" id="PRU00192"/>
    </source>
</evidence>
<dbReference type="PANTHER" id="PTHR19282">
    <property type="entry name" value="TETRASPANIN"/>
    <property type="match status" value="1"/>
</dbReference>
<feature type="transmembrane region" description="Helical" evidence="8">
    <location>
        <begin position="374"/>
        <end position="394"/>
    </location>
</feature>
<evidence type="ECO:0000256" key="4">
    <source>
        <dbReference type="ARBA" id="ARBA00022989"/>
    </source>
</evidence>
<feature type="compositionally biased region" description="Polar residues" evidence="7">
    <location>
        <begin position="68"/>
        <end position="80"/>
    </location>
</feature>
<feature type="region of interest" description="Disordered" evidence="7">
    <location>
        <begin position="405"/>
        <end position="460"/>
    </location>
</feature>
<evidence type="ECO:0000259" key="9">
    <source>
        <dbReference type="PROSITE" id="PS50002"/>
    </source>
</evidence>
<proteinExistence type="predicted"/>
<evidence type="ECO:0000256" key="3">
    <source>
        <dbReference type="ARBA" id="ARBA00022692"/>
    </source>
</evidence>
<keyword evidence="5 8" id="KW-0472">Membrane</keyword>
<dbReference type="InterPro" id="IPR018499">
    <property type="entry name" value="Tetraspanin/Peripherin"/>
</dbReference>
<evidence type="ECO:0000256" key="1">
    <source>
        <dbReference type="ARBA" id="ARBA00004141"/>
    </source>
</evidence>
<keyword evidence="11" id="KW-1185">Reference proteome</keyword>
<evidence type="ECO:0000256" key="2">
    <source>
        <dbReference type="ARBA" id="ARBA00022443"/>
    </source>
</evidence>
<dbReference type="PROSITE" id="PS50002">
    <property type="entry name" value="SH3"/>
    <property type="match status" value="1"/>
</dbReference>
<gene>
    <name evidence="10" type="ORF">IPOD504_LOCUS12361</name>
</gene>
<feature type="compositionally biased region" description="Polar residues" evidence="7">
    <location>
        <begin position="447"/>
        <end position="460"/>
    </location>
</feature>
<feature type="transmembrane region" description="Helical" evidence="8">
    <location>
        <begin position="220"/>
        <end position="240"/>
    </location>
</feature>
<dbReference type="InterPro" id="IPR036028">
    <property type="entry name" value="SH3-like_dom_sf"/>
</dbReference>
<dbReference type="Gene3D" id="1.10.1450.10">
    <property type="entry name" value="Tetraspanin"/>
    <property type="match status" value="1"/>
</dbReference>